<keyword evidence="2" id="KW-1185">Reference proteome</keyword>
<dbReference type="Gene3D" id="3.20.20.140">
    <property type="entry name" value="Metal-dependent hydrolases"/>
    <property type="match status" value="1"/>
</dbReference>
<dbReference type="PANTHER" id="PTHR10443">
    <property type="entry name" value="MICROSOMAL DIPEPTIDASE"/>
    <property type="match status" value="1"/>
</dbReference>
<dbReference type="SUPFAM" id="SSF51556">
    <property type="entry name" value="Metallo-dependent hydrolases"/>
    <property type="match status" value="1"/>
</dbReference>
<dbReference type="Pfam" id="PF01244">
    <property type="entry name" value="Peptidase_M19"/>
    <property type="match status" value="1"/>
</dbReference>
<dbReference type="EMBL" id="VIGC01000026">
    <property type="protein sequence ID" value="TQE94222.1"/>
    <property type="molecule type" value="Genomic_DNA"/>
</dbReference>
<reference evidence="1 2" key="1">
    <citation type="submission" date="2019-06" db="EMBL/GenBank/DDBJ databases">
        <title>Genome sequence of Litorilinea aerophila BAA-2444.</title>
        <authorList>
            <person name="Maclea K.S."/>
            <person name="Maurais E.G."/>
            <person name="Iannazzi L.C."/>
        </authorList>
    </citation>
    <scope>NUCLEOTIDE SEQUENCE [LARGE SCALE GENOMIC DNA]</scope>
    <source>
        <strain evidence="1 2">ATCC BAA-2444</strain>
    </source>
</reference>
<sequence>MLIIDAHLDLSMNALNWNRDLLRSVYTIRTTEQRVPGKGRAQGTVAFPEMRRGRIFLSVATLIARSTGRPAPHIDYDSPTQAYGMAHGQLAYYRALEQEGHARIITDLEGLERHVAEWQAWDAAHPEETDQTPPLGFIISMEGADPILHPEQLEAWWQAGLRLLGPTHYGPGRYCGGTGTELGLTELGVPLLREMARLGILLDLTHCSDQAFWQALEHYDGLVLASHNNCRALVPHQRQFSDEQLQAIFQRDGVIGAAFDAWMLKPGWINNVTSNEDVTMATVVDHIDHICQLAGNSRHAAIGTDLDGGYGREQSPSDLDTIADLQKLTGLLADRGYSDDDIRAILHGNWLRLFRQAWSHSYTTA</sequence>
<dbReference type="GO" id="GO:0070573">
    <property type="term" value="F:metallodipeptidase activity"/>
    <property type="evidence" value="ECO:0007669"/>
    <property type="project" value="InterPro"/>
</dbReference>
<organism evidence="1 2">
    <name type="scientific">Litorilinea aerophila</name>
    <dbReference type="NCBI Taxonomy" id="1204385"/>
    <lineage>
        <taxon>Bacteria</taxon>
        <taxon>Bacillati</taxon>
        <taxon>Chloroflexota</taxon>
        <taxon>Caldilineae</taxon>
        <taxon>Caldilineales</taxon>
        <taxon>Caldilineaceae</taxon>
        <taxon>Litorilinea</taxon>
    </lineage>
</organism>
<protein>
    <submittedName>
        <fullName evidence="1">Peptidase M19</fullName>
    </submittedName>
</protein>
<dbReference type="PANTHER" id="PTHR10443:SF12">
    <property type="entry name" value="DIPEPTIDASE"/>
    <property type="match status" value="1"/>
</dbReference>
<dbReference type="InParanoid" id="A0A540VBX8"/>
<dbReference type="PROSITE" id="PS51365">
    <property type="entry name" value="RENAL_DIPEPTIDASE_2"/>
    <property type="match status" value="1"/>
</dbReference>
<comment type="caution">
    <text evidence="1">The sequence shown here is derived from an EMBL/GenBank/DDBJ whole genome shotgun (WGS) entry which is preliminary data.</text>
</comment>
<dbReference type="Proteomes" id="UP000317371">
    <property type="component" value="Unassembled WGS sequence"/>
</dbReference>
<evidence type="ECO:0000313" key="2">
    <source>
        <dbReference type="Proteomes" id="UP000317371"/>
    </source>
</evidence>
<accession>A0A540VBX8</accession>
<dbReference type="AlphaFoldDB" id="A0A540VBX8"/>
<dbReference type="OrthoDB" id="9804920at2"/>
<dbReference type="RefSeq" id="WP_141611500.1">
    <property type="nucleotide sequence ID" value="NZ_VIGC02000026.1"/>
</dbReference>
<name>A0A540VBX8_9CHLR</name>
<evidence type="ECO:0000313" key="1">
    <source>
        <dbReference type="EMBL" id="TQE94222.1"/>
    </source>
</evidence>
<dbReference type="InterPro" id="IPR032466">
    <property type="entry name" value="Metal_Hydrolase"/>
</dbReference>
<proteinExistence type="predicted"/>
<dbReference type="InterPro" id="IPR008257">
    <property type="entry name" value="Pept_M19"/>
</dbReference>
<gene>
    <name evidence="1" type="ORF">FKZ61_17745</name>
</gene>
<dbReference type="GO" id="GO:0006508">
    <property type="term" value="P:proteolysis"/>
    <property type="evidence" value="ECO:0007669"/>
    <property type="project" value="InterPro"/>
</dbReference>